<name>A0AC34FK51_9BILA</name>
<dbReference type="Proteomes" id="UP000887579">
    <property type="component" value="Unplaced"/>
</dbReference>
<sequence>MSIIYYQGSRFRIAQAFYESSALWATMTNFVISYTAHFEIIGHTMIAFNRFNVFRQIKVTTAYWSTRLMTIIYSIMFIVPFFMYAYRFPFEIRYRFTDTGTGVSVSFTKPEIQKVVSYVNLSYYTINIIATLIFSILTYQGCRKLTRKRGTVNQSELHEMKLFIFSLCTFSCLIARYCYELTVLTASFLNETTIIGYAQFVLPFIGATYALSGSIFLLALSSRVRRDYLHFYGIKKVEGTHKSATFIISHFSTTVHH</sequence>
<accession>A0AC34FK51</accession>
<dbReference type="WBParaSite" id="ES5_v2.g17615.t1">
    <property type="protein sequence ID" value="ES5_v2.g17615.t1"/>
    <property type="gene ID" value="ES5_v2.g17615"/>
</dbReference>
<protein>
    <submittedName>
        <fullName evidence="2">Serpentine receptor class gamma</fullName>
    </submittedName>
</protein>
<evidence type="ECO:0000313" key="2">
    <source>
        <dbReference type="WBParaSite" id="ES5_v2.g17615.t1"/>
    </source>
</evidence>
<proteinExistence type="predicted"/>
<evidence type="ECO:0000313" key="1">
    <source>
        <dbReference type="Proteomes" id="UP000887579"/>
    </source>
</evidence>
<reference evidence="2" key="1">
    <citation type="submission" date="2022-11" db="UniProtKB">
        <authorList>
            <consortium name="WormBaseParasite"/>
        </authorList>
    </citation>
    <scope>IDENTIFICATION</scope>
</reference>
<organism evidence="1 2">
    <name type="scientific">Panagrolaimus sp. ES5</name>
    <dbReference type="NCBI Taxonomy" id="591445"/>
    <lineage>
        <taxon>Eukaryota</taxon>
        <taxon>Metazoa</taxon>
        <taxon>Ecdysozoa</taxon>
        <taxon>Nematoda</taxon>
        <taxon>Chromadorea</taxon>
        <taxon>Rhabditida</taxon>
        <taxon>Tylenchina</taxon>
        <taxon>Panagrolaimomorpha</taxon>
        <taxon>Panagrolaimoidea</taxon>
        <taxon>Panagrolaimidae</taxon>
        <taxon>Panagrolaimus</taxon>
    </lineage>
</organism>